<evidence type="ECO:0000313" key="2">
    <source>
        <dbReference type="Proteomes" id="UP000017805"/>
    </source>
</evidence>
<dbReference type="RefSeq" id="WP_009793766.1">
    <property type="nucleotide sequence ID" value="NC_022524.1"/>
</dbReference>
<dbReference type="PATRIC" id="fig|1367477.3.peg.2443"/>
<dbReference type="Proteomes" id="UP000017805">
    <property type="component" value="Chromosome"/>
</dbReference>
<reference evidence="1 2" key="1">
    <citation type="submission" date="2013-07" db="EMBL/GenBank/DDBJ databases">
        <title>Complete genome sequence of Bacillus infantis NRRL B-14911 that has potential to induce cardiac disease by antigenic mimicry.</title>
        <authorList>
            <person name="Massilamany C."/>
            <person name="Smith T.P.L."/>
            <person name="Loy J.D."/>
            <person name="Barletta R."/>
            <person name="Reddy J."/>
        </authorList>
    </citation>
    <scope>NUCLEOTIDE SEQUENCE [LARGE SCALE GENOMIC DNA]</scope>
    <source>
        <strain evidence="1 2">NRRL B-14911</strain>
    </source>
</reference>
<keyword evidence="2" id="KW-1185">Reference proteome</keyword>
<dbReference type="GeneID" id="97349602"/>
<organism evidence="1 2">
    <name type="scientific">Bacillus infantis NRRL B-14911</name>
    <dbReference type="NCBI Taxonomy" id="1367477"/>
    <lineage>
        <taxon>Bacteria</taxon>
        <taxon>Bacillati</taxon>
        <taxon>Bacillota</taxon>
        <taxon>Bacilli</taxon>
        <taxon>Bacillales</taxon>
        <taxon>Bacillaceae</taxon>
        <taxon>Bacillus</taxon>
    </lineage>
</organism>
<evidence type="ECO:0000313" key="1">
    <source>
        <dbReference type="EMBL" id="AGX04406.1"/>
    </source>
</evidence>
<gene>
    <name evidence="1" type="ORF">N288_12505</name>
</gene>
<dbReference type="EMBL" id="CP006643">
    <property type="protein sequence ID" value="AGX04406.1"/>
    <property type="molecule type" value="Genomic_DNA"/>
</dbReference>
<dbReference type="AlphaFoldDB" id="U5LCH9"/>
<proteinExistence type="predicted"/>
<dbReference type="KEGG" id="bif:N288_12505"/>
<protein>
    <submittedName>
        <fullName evidence="1">Uncharacterized protein</fullName>
    </submittedName>
</protein>
<dbReference type="HOGENOM" id="CLU_3212443_0_0_9"/>
<sequence length="44" mass="5271">MKDEKKLMSEEELDALHHVMEEQIAYILVDEEEERSREEHNAEG</sequence>
<name>U5LCH9_9BACI</name>
<accession>U5LCH9</accession>